<name>A0A4R1YSV2_9RHOB</name>
<dbReference type="GO" id="GO:0032259">
    <property type="term" value="P:methylation"/>
    <property type="evidence" value="ECO:0007669"/>
    <property type="project" value="UniProtKB-KW"/>
</dbReference>
<dbReference type="OrthoDB" id="9793723at2"/>
<accession>A0A4R1YSV2</accession>
<dbReference type="SUPFAM" id="SSF53335">
    <property type="entry name" value="S-adenosyl-L-methionine-dependent methyltransferases"/>
    <property type="match status" value="1"/>
</dbReference>
<evidence type="ECO:0000259" key="3">
    <source>
        <dbReference type="Pfam" id="PF08241"/>
    </source>
</evidence>
<dbReference type="AlphaFoldDB" id="A0A4R1YSV2"/>
<evidence type="ECO:0000256" key="1">
    <source>
        <dbReference type="ARBA" id="ARBA00022603"/>
    </source>
</evidence>
<proteinExistence type="predicted"/>
<dbReference type="InterPro" id="IPR013216">
    <property type="entry name" value="Methyltransf_11"/>
</dbReference>
<feature type="domain" description="Methyltransferase type 11" evidence="3">
    <location>
        <begin position="69"/>
        <end position="116"/>
    </location>
</feature>
<dbReference type="Pfam" id="PF08241">
    <property type="entry name" value="Methyltransf_11"/>
    <property type="match status" value="1"/>
</dbReference>
<comment type="caution">
    <text evidence="4">The sequence shown here is derived from an EMBL/GenBank/DDBJ whole genome shotgun (WGS) entry which is preliminary data.</text>
</comment>
<evidence type="ECO:0000313" key="4">
    <source>
        <dbReference type="EMBL" id="TCM82045.1"/>
    </source>
</evidence>
<keyword evidence="1 4" id="KW-0489">Methyltransferase</keyword>
<dbReference type="InterPro" id="IPR050602">
    <property type="entry name" value="Malonyl-ACP_OMT"/>
</dbReference>
<dbReference type="Gene3D" id="3.40.50.150">
    <property type="entry name" value="Vaccinia Virus protein VP39"/>
    <property type="match status" value="1"/>
</dbReference>
<keyword evidence="5" id="KW-1185">Reference proteome</keyword>
<protein>
    <submittedName>
        <fullName evidence="4">Methyltransferase family protein</fullName>
    </submittedName>
</protein>
<reference evidence="4 5" key="1">
    <citation type="submission" date="2019-03" db="EMBL/GenBank/DDBJ databases">
        <title>Genomic Encyclopedia of Type Strains, Phase IV (KMG-IV): sequencing the most valuable type-strain genomes for metagenomic binning, comparative biology and taxonomic classification.</title>
        <authorList>
            <person name="Goeker M."/>
        </authorList>
    </citation>
    <scope>NUCLEOTIDE SEQUENCE [LARGE SCALE GENOMIC DNA]</scope>
    <source>
        <strain evidence="4 5">DSM 21153</strain>
    </source>
</reference>
<dbReference type="EMBL" id="SLVM01000017">
    <property type="protein sequence ID" value="TCM82045.1"/>
    <property type="molecule type" value="Genomic_DNA"/>
</dbReference>
<dbReference type="PANTHER" id="PTHR13090:SF1">
    <property type="entry name" value="ARGININE-HYDROXYLASE NDUFAF5, MITOCHONDRIAL"/>
    <property type="match status" value="1"/>
</dbReference>
<evidence type="ECO:0000313" key="5">
    <source>
        <dbReference type="Proteomes" id="UP000295277"/>
    </source>
</evidence>
<organism evidence="4 5">
    <name type="scientific">Rhodovulum steppense</name>
    <dbReference type="NCBI Taxonomy" id="540251"/>
    <lineage>
        <taxon>Bacteria</taxon>
        <taxon>Pseudomonadati</taxon>
        <taxon>Pseudomonadota</taxon>
        <taxon>Alphaproteobacteria</taxon>
        <taxon>Rhodobacterales</taxon>
        <taxon>Paracoccaceae</taxon>
        <taxon>Rhodovulum</taxon>
    </lineage>
</organism>
<gene>
    <name evidence="4" type="ORF">EV216_11717</name>
</gene>
<keyword evidence="2 4" id="KW-0808">Transferase</keyword>
<dbReference type="InterPro" id="IPR029063">
    <property type="entry name" value="SAM-dependent_MTases_sf"/>
</dbReference>
<dbReference type="PANTHER" id="PTHR13090">
    <property type="entry name" value="ARGININE-HYDROXYLASE NDUFAF5, MITOCHONDRIAL"/>
    <property type="match status" value="1"/>
</dbReference>
<evidence type="ECO:0000256" key="2">
    <source>
        <dbReference type="ARBA" id="ARBA00022679"/>
    </source>
</evidence>
<dbReference type="RefSeq" id="WP_132695783.1">
    <property type="nucleotide sequence ID" value="NZ_SLVM01000017.1"/>
</dbReference>
<dbReference type="GO" id="GO:0008757">
    <property type="term" value="F:S-adenosylmethionine-dependent methyltransferase activity"/>
    <property type="evidence" value="ECO:0007669"/>
    <property type="project" value="InterPro"/>
</dbReference>
<dbReference type="Proteomes" id="UP000295277">
    <property type="component" value="Unassembled WGS sequence"/>
</dbReference>
<sequence length="280" mass="30339">MQSPPDLTDRAALRRHRARARRAPELFLHALAADEIQERLIEVNRTFTSPAIVTGFPEPWQRGFPGAALVEDDETLTLEHGAHDLVIHALCLHWANDPVGQLVQCRRALRPDGLFLGVLFGGRSLHELRAALAEAEVALTGGLSPRVLPMGEIRDLGGLLQRAGFALPVADSALHMVSYQTPFHLMRELRAMGETNALAARHRRTAPRALFAEAARRYAGAHAGPDGRIPATAELIYLAGWAPADTQPRPLRPGSARARLAEALGTTERMLGDGNGQGAD</sequence>